<dbReference type="Proteomes" id="UP001314169">
    <property type="component" value="Chromosome 3"/>
</dbReference>
<protein>
    <submittedName>
        <fullName evidence="2">Uncharacterized protein</fullName>
    </submittedName>
</protein>
<evidence type="ECO:0000256" key="1">
    <source>
        <dbReference type="SAM" id="MobiDB-lite"/>
    </source>
</evidence>
<accession>A0ABP0A0F8</accession>
<name>A0ABP0A0F8_PIPNA</name>
<evidence type="ECO:0000313" key="3">
    <source>
        <dbReference type="Proteomes" id="UP001314169"/>
    </source>
</evidence>
<sequence>MLGKDFVPSCFVDTLFILSPKPKLPAKNSNQGGERSPDTAATPSARGSPRPRPQLSRGPSSSHFTVKHPKPRAADKMPRGTQVLRARSGTCGRVPLENPGSSDYIPGTERGLVRWLGGKRSCSSAMAGPPVP</sequence>
<organism evidence="2 3">
    <name type="scientific">Pipistrellus nathusii</name>
    <name type="common">Nathusius' pipistrelle</name>
    <dbReference type="NCBI Taxonomy" id="59473"/>
    <lineage>
        <taxon>Eukaryota</taxon>
        <taxon>Metazoa</taxon>
        <taxon>Chordata</taxon>
        <taxon>Craniata</taxon>
        <taxon>Vertebrata</taxon>
        <taxon>Euteleostomi</taxon>
        <taxon>Mammalia</taxon>
        <taxon>Eutheria</taxon>
        <taxon>Laurasiatheria</taxon>
        <taxon>Chiroptera</taxon>
        <taxon>Yangochiroptera</taxon>
        <taxon>Vespertilionidae</taxon>
        <taxon>Pipistrellus</taxon>
    </lineage>
</organism>
<keyword evidence="3" id="KW-1185">Reference proteome</keyword>
<dbReference type="EMBL" id="OY882860">
    <property type="protein sequence ID" value="CAK6443988.1"/>
    <property type="molecule type" value="Genomic_DNA"/>
</dbReference>
<feature type="region of interest" description="Disordered" evidence="1">
    <location>
        <begin position="21"/>
        <end position="81"/>
    </location>
</feature>
<reference evidence="2" key="1">
    <citation type="submission" date="2023-12" db="EMBL/GenBank/DDBJ databases">
        <authorList>
            <person name="Brown T."/>
        </authorList>
    </citation>
    <scope>NUCLEOTIDE SEQUENCE</scope>
</reference>
<evidence type="ECO:0000313" key="2">
    <source>
        <dbReference type="EMBL" id="CAK6443988.1"/>
    </source>
</evidence>
<gene>
    <name evidence="2" type="ORF">MPIPNATIZW_LOCUS12294</name>
</gene>
<proteinExistence type="predicted"/>